<name>A0AAV1DGR4_OLDCO</name>
<feature type="compositionally biased region" description="Basic and acidic residues" evidence="1">
    <location>
        <begin position="45"/>
        <end position="57"/>
    </location>
</feature>
<accession>A0AAV1DGR4</accession>
<dbReference type="AlphaFoldDB" id="A0AAV1DGR4"/>
<feature type="compositionally biased region" description="Basic and acidic residues" evidence="1">
    <location>
        <begin position="22"/>
        <end position="31"/>
    </location>
</feature>
<dbReference type="EMBL" id="OX459122">
    <property type="protein sequence ID" value="CAI9105837.1"/>
    <property type="molecule type" value="Genomic_DNA"/>
</dbReference>
<dbReference type="Proteomes" id="UP001161247">
    <property type="component" value="Chromosome 5"/>
</dbReference>
<organism evidence="2 3">
    <name type="scientific">Oldenlandia corymbosa var. corymbosa</name>
    <dbReference type="NCBI Taxonomy" id="529605"/>
    <lineage>
        <taxon>Eukaryota</taxon>
        <taxon>Viridiplantae</taxon>
        <taxon>Streptophyta</taxon>
        <taxon>Embryophyta</taxon>
        <taxon>Tracheophyta</taxon>
        <taxon>Spermatophyta</taxon>
        <taxon>Magnoliopsida</taxon>
        <taxon>eudicotyledons</taxon>
        <taxon>Gunneridae</taxon>
        <taxon>Pentapetalae</taxon>
        <taxon>asterids</taxon>
        <taxon>lamiids</taxon>
        <taxon>Gentianales</taxon>
        <taxon>Rubiaceae</taxon>
        <taxon>Rubioideae</taxon>
        <taxon>Spermacoceae</taxon>
        <taxon>Hedyotis-Oldenlandia complex</taxon>
        <taxon>Oldenlandia</taxon>
    </lineage>
</organism>
<evidence type="ECO:0000313" key="2">
    <source>
        <dbReference type="EMBL" id="CAI9105837.1"/>
    </source>
</evidence>
<sequence>MVGSNSKTFGNNPFAPLYGSHNEADRPKDNEPTDQTGNMGFSRPKRFEVGSNRENKLKQRQKRKNEEARDEIGISEEIILEKNSKDTVMEQRIVSTEENDQFEGDHKVAGFHTVVNLPHPG</sequence>
<keyword evidence="3" id="KW-1185">Reference proteome</keyword>
<gene>
    <name evidence="2" type="ORF">OLC1_LOCUS14445</name>
</gene>
<evidence type="ECO:0000256" key="1">
    <source>
        <dbReference type="SAM" id="MobiDB-lite"/>
    </source>
</evidence>
<proteinExistence type="predicted"/>
<feature type="compositionally biased region" description="Polar residues" evidence="1">
    <location>
        <begin position="1"/>
        <end position="11"/>
    </location>
</feature>
<evidence type="ECO:0000313" key="3">
    <source>
        <dbReference type="Proteomes" id="UP001161247"/>
    </source>
</evidence>
<protein>
    <submittedName>
        <fullName evidence="2">OLC1v1004854C1</fullName>
    </submittedName>
</protein>
<feature type="region of interest" description="Disordered" evidence="1">
    <location>
        <begin position="1"/>
        <end position="70"/>
    </location>
</feature>
<reference evidence="2" key="1">
    <citation type="submission" date="2023-03" db="EMBL/GenBank/DDBJ databases">
        <authorList>
            <person name="Julca I."/>
        </authorList>
    </citation>
    <scope>NUCLEOTIDE SEQUENCE</scope>
</reference>